<keyword evidence="2" id="KW-0677">Repeat</keyword>
<dbReference type="Pfam" id="PF17177">
    <property type="entry name" value="PPR_long"/>
    <property type="match status" value="1"/>
</dbReference>
<keyword evidence="7" id="KW-1185">Reference proteome</keyword>
<evidence type="ECO:0000256" key="1">
    <source>
        <dbReference type="ARBA" id="ARBA00007626"/>
    </source>
</evidence>
<dbReference type="InterPro" id="IPR011990">
    <property type="entry name" value="TPR-like_helical_dom_sf"/>
</dbReference>
<feature type="repeat" description="PPR" evidence="4">
    <location>
        <begin position="79"/>
        <end position="113"/>
    </location>
</feature>
<dbReference type="PROSITE" id="PS51375">
    <property type="entry name" value="PPR"/>
    <property type="match status" value="3"/>
</dbReference>
<evidence type="ECO:0000256" key="2">
    <source>
        <dbReference type="ARBA" id="ARBA00022737"/>
    </source>
</evidence>
<sequence>MRARSIVPDVHACSALLTVLARSRMMATTRKVFDEMARAGVAMNTHVYNAMLHVCLKVGDAALAKSLMTKMDATSVPLDRFSFNTMIALYCRKGMQYEAMCVRERMENESRLMSSHGTP</sequence>
<keyword evidence="3" id="KW-0809">Transit peptide</keyword>
<accession>A0A6G1DS86</accession>
<dbReference type="Gene3D" id="1.25.40.10">
    <property type="entry name" value="Tetratricopeptide repeat domain"/>
    <property type="match status" value="1"/>
</dbReference>
<feature type="repeat" description="PPR" evidence="4">
    <location>
        <begin position="44"/>
        <end position="78"/>
    </location>
</feature>
<name>A0A6G1DS86_9ORYZ</name>
<evidence type="ECO:0000259" key="5">
    <source>
        <dbReference type="Pfam" id="PF17177"/>
    </source>
</evidence>
<evidence type="ECO:0000256" key="4">
    <source>
        <dbReference type="PROSITE-ProRule" id="PRU00708"/>
    </source>
</evidence>
<gene>
    <name evidence="6" type="ORF">E2562_035848</name>
</gene>
<dbReference type="NCBIfam" id="TIGR00756">
    <property type="entry name" value="PPR"/>
    <property type="match status" value="2"/>
</dbReference>
<proteinExistence type="inferred from homology"/>
<reference evidence="6 7" key="1">
    <citation type="submission" date="2019-11" db="EMBL/GenBank/DDBJ databases">
        <title>Whole genome sequence of Oryza granulata.</title>
        <authorList>
            <person name="Li W."/>
        </authorList>
    </citation>
    <scope>NUCLEOTIDE SEQUENCE [LARGE SCALE GENOMIC DNA]</scope>
    <source>
        <strain evidence="7">cv. Menghai</strain>
        <tissue evidence="6">Leaf</tissue>
    </source>
</reference>
<feature type="repeat" description="PPR" evidence="4">
    <location>
        <begin position="9"/>
        <end position="43"/>
    </location>
</feature>
<dbReference type="AlphaFoldDB" id="A0A6G1DS86"/>
<evidence type="ECO:0000256" key="3">
    <source>
        <dbReference type="ARBA" id="ARBA00022946"/>
    </source>
</evidence>
<dbReference type="EMBL" id="SPHZ02000006">
    <property type="protein sequence ID" value="KAF0915357.1"/>
    <property type="molecule type" value="Genomic_DNA"/>
</dbReference>
<dbReference type="Proteomes" id="UP000479710">
    <property type="component" value="Unassembled WGS sequence"/>
</dbReference>
<dbReference type="PANTHER" id="PTHR47936">
    <property type="entry name" value="PPR_LONG DOMAIN-CONTAINING PROTEIN"/>
    <property type="match status" value="1"/>
</dbReference>
<dbReference type="InterPro" id="IPR002885">
    <property type="entry name" value="PPR_rpt"/>
</dbReference>
<evidence type="ECO:0000313" key="6">
    <source>
        <dbReference type="EMBL" id="KAF0915357.1"/>
    </source>
</evidence>
<dbReference type="OrthoDB" id="185373at2759"/>
<protein>
    <recommendedName>
        <fullName evidence="5">PROP1-like PPR domain-containing protein</fullName>
    </recommendedName>
</protein>
<organism evidence="6 7">
    <name type="scientific">Oryza meyeriana var. granulata</name>
    <dbReference type="NCBI Taxonomy" id="110450"/>
    <lineage>
        <taxon>Eukaryota</taxon>
        <taxon>Viridiplantae</taxon>
        <taxon>Streptophyta</taxon>
        <taxon>Embryophyta</taxon>
        <taxon>Tracheophyta</taxon>
        <taxon>Spermatophyta</taxon>
        <taxon>Magnoliopsida</taxon>
        <taxon>Liliopsida</taxon>
        <taxon>Poales</taxon>
        <taxon>Poaceae</taxon>
        <taxon>BOP clade</taxon>
        <taxon>Oryzoideae</taxon>
        <taxon>Oryzeae</taxon>
        <taxon>Oryzinae</taxon>
        <taxon>Oryza</taxon>
        <taxon>Oryza meyeriana</taxon>
    </lineage>
</organism>
<feature type="domain" description="PROP1-like PPR" evidence="5">
    <location>
        <begin position="21"/>
        <end position="108"/>
    </location>
</feature>
<comment type="caution">
    <text evidence="6">The sequence shown here is derived from an EMBL/GenBank/DDBJ whole genome shotgun (WGS) entry which is preliminary data.</text>
</comment>
<dbReference type="PANTHER" id="PTHR47936:SF1">
    <property type="entry name" value="PENTATRICOPEPTIDE REPEAT-CONTAINING PROTEIN GUN1, CHLOROPLASTIC"/>
    <property type="match status" value="1"/>
</dbReference>
<comment type="similarity">
    <text evidence="1">Belongs to the PPR family. P subfamily.</text>
</comment>
<evidence type="ECO:0000313" key="7">
    <source>
        <dbReference type="Proteomes" id="UP000479710"/>
    </source>
</evidence>
<dbReference type="InterPro" id="IPR033443">
    <property type="entry name" value="PROP1-like_PPR_dom"/>
</dbReference>